<keyword evidence="6 11" id="KW-0378">Hydrolase</keyword>
<name>A0A401IN50_APHSA</name>
<dbReference type="PANTHER" id="PTHR42837">
    <property type="entry name" value="REGULATOR OF SIGMA-E PROTEASE RSEP"/>
    <property type="match status" value="1"/>
</dbReference>
<dbReference type="AlphaFoldDB" id="A0A401IN50"/>
<dbReference type="Gene3D" id="2.30.42.10">
    <property type="match status" value="1"/>
</dbReference>
<dbReference type="CDD" id="cd06163">
    <property type="entry name" value="S2P-M50_PDZ_RseP-like"/>
    <property type="match status" value="1"/>
</dbReference>
<reference evidence="14" key="1">
    <citation type="submission" date="2017-05" db="EMBL/GenBank/DDBJ databases">
        <title>Physiological properties and genetic analysis related to exopolysaccharide production of fresh-water unicellular cyanobacterium Aphanothece sacrum, Suizenji Nori, that has been cultured as a food source in Japan.</title>
        <authorList>
            <person name="Kanesaki Y."/>
            <person name="Yoshikawa S."/>
            <person name="Ohki K."/>
        </authorList>
    </citation>
    <scope>NUCLEOTIDE SEQUENCE [LARGE SCALE GENOMIC DNA]</scope>
    <source>
        <strain evidence="14">FPU1</strain>
    </source>
</reference>
<dbReference type="OrthoDB" id="9782003at2"/>
<evidence type="ECO:0000256" key="7">
    <source>
        <dbReference type="ARBA" id="ARBA00022833"/>
    </source>
</evidence>
<evidence type="ECO:0000259" key="12">
    <source>
        <dbReference type="PROSITE" id="PS50106"/>
    </source>
</evidence>
<dbReference type="InterPro" id="IPR036034">
    <property type="entry name" value="PDZ_sf"/>
</dbReference>
<comment type="caution">
    <text evidence="13">The sequence shown here is derived from an EMBL/GenBank/DDBJ whole genome shotgun (WGS) entry which is preliminary data.</text>
</comment>
<feature type="transmembrane region" description="Helical" evidence="11">
    <location>
        <begin position="92"/>
        <end position="110"/>
    </location>
</feature>
<evidence type="ECO:0000256" key="2">
    <source>
        <dbReference type="ARBA" id="ARBA00004141"/>
    </source>
</evidence>
<dbReference type="InterPro" id="IPR008915">
    <property type="entry name" value="Peptidase_M50"/>
</dbReference>
<accession>A0A401IN50</accession>
<dbReference type="EC" id="3.4.24.-" evidence="11"/>
<protein>
    <recommendedName>
        <fullName evidence="11">Zinc metalloprotease</fullName>
        <ecNumber evidence="11">3.4.24.-</ecNumber>
    </recommendedName>
</protein>
<dbReference type="EMBL" id="BDQK01000017">
    <property type="protein sequence ID" value="GBF82673.1"/>
    <property type="molecule type" value="Genomic_DNA"/>
</dbReference>
<evidence type="ECO:0000256" key="3">
    <source>
        <dbReference type="ARBA" id="ARBA00007931"/>
    </source>
</evidence>
<keyword evidence="8 11" id="KW-1133">Transmembrane helix</keyword>
<keyword evidence="7 11" id="KW-0862">Zinc</keyword>
<evidence type="ECO:0000313" key="13">
    <source>
        <dbReference type="EMBL" id="GBF82673.1"/>
    </source>
</evidence>
<dbReference type="GO" id="GO:0016020">
    <property type="term" value="C:membrane"/>
    <property type="evidence" value="ECO:0007669"/>
    <property type="project" value="UniProtKB-SubCell"/>
</dbReference>
<comment type="subcellular location">
    <subcellularLocation>
        <location evidence="2">Membrane</location>
        <topology evidence="2">Multi-pass membrane protein</topology>
    </subcellularLocation>
</comment>
<dbReference type="InterPro" id="IPR004387">
    <property type="entry name" value="Pept_M50_Zn"/>
</dbReference>
<dbReference type="Proteomes" id="UP000287247">
    <property type="component" value="Unassembled WGS sequence"/>
</dbReference>
<evidence type="ECO:0000256" key="1">
    <source>
        <dbReference type="ARBA" id="ARBA00001947"/>
    </source>
</evidence>
<dbReference type="PROSITE" id="PS50106">
    <property type="entry name" value="PDZ"/>
    <property type="match status" value="1"/>
</dbReference>
<evidence type="ECO:0000313" key="14">
    <source>
        <dbReference type="Proteomes" id="UP000287247"/>
    </source>
</evidence>
<dbReference type="InterPro" id="IPR001478">
    <property type="entry name" value="PDZ"/>
</dbReference>
<gene>
    <name evidence="13" type="ORF">AsFPU1_4106</name>
</gene>
<sequence>MSVLAAIAVLALLIVVHELGHFAAARLQGIHVNRFSIGFGPILLKYQGSQTEYALRAFPLGGYVGFPDDDPQSNIVPNDPNLLSNRPILDRAIVISAGVIANLIFAYFLLVGQAGTVGIQEIQPGLVIPKVDPASAAMVAGIEPGDIILGVNNQSLNKFPEATTSFIEIVQTSVNKPLTFEVKREESSLTLTVTPQANEQGQGKIGVALLPNIKLNQAHNFLEALTYGADTYQNLAILTVKGFWQLISNFQENVQQVAGPVKIVEYGANIASHDAGNLFQFGALISINLAIINILPLPALDGGQLAFLLVEALWGKPLPNKIQENIMQTGLVLLLSLGVFLIVRDTVNLAIFQQLIQQIGL</sequence>
<feature type="transmembrane region" description="Helical" evidence="11">
    <location>
        <begin position="326"/>
        <end position="343"/>
    </location>
</feature>
<feature type="transmembrane region" description="Helical" evidence="11">
    <location>
        <begin position="278"/>
        <end position="299"/>
    </location>
</feature>
<dbReference type="NCBIfam" id="TIGR00054">
    <property type="entry name" value="RIP metalloprotease RseP"/>
    <property type="match status" value="2"/>
</dbReference>
<evidence type="ECO:0000256" key="6">
    <source>
        <dbReference type="ARBA" id="ARBA00022801"/>
    </source>
</evidence>
<proteinExistence type="inferred from homology"/>
<keyword evidence="14" id="KW-1185">Reference proteome</keyword>
<keyword evidence="10 11" id="KW-0472">Membrane</keyword>
<dbReference type="GO" id="GO:0004222">
    <property type="term" value="F:metalloendopeptidase activity"/>
    <property type="evidence" value="ECO:0007669"/>
    <property type="project" value="InterPro"/>
</dbReference>
<keyword evidence="9 11" id="KW-0482">Metalloprotease</keyword>
<dbReference type="SMART" id="SM00228">
    <property type="entry name" value="PDZ"/>
    <property type="match status" value="1"/>
</dbReference>
<keyword evidence="4" id="KW-0645">Protease</keyword>
<dbReference type="PANTHER" id="PTHR42837:SF2">
    <property type="entry name" value="MEMBRANE METALLOPROTEASE ARASP2, CHLOROPLASTIC-RELATED"/>
    <property type="match status" value="1"/>
</dbReference>
<dbReference type="Pfam" id="PF02163">
    <property type="entry name" value="Peptidase_M50"/>
    <property type="match status" value="1"/>
</dbReference>
<comment type="cofactor">
    <cofactor evidence="1 11">
        <name>Zn(2+)</name>
        <dbReference type="ChEBI" id="CHEBI:29105"/>
    </cofactor>
</comment>
<dbReference type="GO" id="GO:0046872">
    <property type="term" value="F:metal ion binding"/>
    <property type="evidence" value="ECO:0007669"/>
    <property type="project" value="UniProtKB-KW"/>
</dbReference>
<evidence type="ECO:0000256" key="4">
    <source>
        <dbReference type="ARBA" id="ARBA00022670"/>
    </source>
</evidence>
<evidence type="ECO:0000256" key="9">
    <source>
        <dbReference type="ARBA" id="ARBA00023049"/>
    </source>
</evidence>
<evidence type="ECO:0000256" key="8">
    <source>
        <dbReference type="ARBA" id="ARBA00022989"/>
    </source>
</evidence>
<dbReference type="GO" id="GO:0006508">
    <property type="term" value="P:proteolysis"/>
    <property type="evidence" value="ECO:0007669"/>
    <property type="project" value="UniProtKB-KW"/>
</dbReference>
<dbReference type="InterPro" id="IPR041489">
    <property type="entry name" value="PDZ_6"/>
</dbReference>
<comment type="similarity">
    <text evidence="3 11">Belongs to the peptidase M50B family.</text>
</comment>
<dbReference type="SUPFAM" id="SSF50156">
    <property type="entry name" value="PDZ domain-like"/>
    <property type="match status" value="1"/>
</dbReference>
<keyword evidence="11" id="KW-0479">Metal-binding</keyword>
<dbReference type="CDD" id="cd23081">
    <property type="entry name" value="cpPDZ_EcRseP-like"/>
    <property type="match status" value="1"/>
</dbReference>
<evidence type="ECO:0000256" key="10">
    <source>
        <dbReference type="ARBA" id="ARBA00023136"/>
    </source>
</evidence>
<feature type="domain" description="PDZ" evidence="12">
    <location>
        <begin position="106"/>
        <end position="156"/>
    </location>
</feature>
<organism evidence="13 14">
    <name type="scientific">Aphanothece sacrum FPU1</name>
    <dbReference type="NCBI Taxonomy" id="1920663"/>
    <lineage>
        <taxon>Bacteria</taxon>
        <taxon>Bacillati</taxon>
        <taxon>Cyanobacteriota</taxon>
        <taxon>Cyanophyceae</taxon>
        <taxon>Oscillatoriophycideae</taxon>
        <taxon>Chroococcales</taxon>
        <taxon>Aphanothecaceae</taxon>
        <taxon>Aphanothece</taxon>
    </lineage>
</organism>
<keyword evidence="5 11" id="KW-0812">Transmembrane</keyword>
<evidence type="ECO:0000256" key="11">
    <source>
        <dbReference type="RuleBase" id="RU362031"/>
    </source>
</evidence>
<evidence type="ECO:0000256" key="5">
    <source>
        <dbReference type="ARBA" id="ARBA00022692"/>
    </source>
</evidence>
<dbReference type="RefSeq" id="WP_124973381.1">
    <property type="nucleotide sequence ID" value="NZ_BDQK01000017.1"/>
</dbReference>
<dbReference type="Pfam" id="PF17820">
    <property type="entry name" value="PDZ_6"/>
    <property type="match status" value="1"/>
</dbReference>